<feature type="compositionally biased region" description="Low complexity" evidence="1">
    <location>
        <begin position="24"/>
        <end position="35"/>
    </location>
</feature>
<organism evidence="2 3">
    <name type="scientific">Galerina marginata (strain CBS 339.88)</name>
    <dbReference type="NCBI Taxonomy" id="685588"/>
    <lineage>
        <taxon>Eukaryota</taxon>
        <taxon>Fungi</taxon>
        <taxon>Dikarya</taxon>
        <taxon>Basidiomycota</taxon>
        <taxon>Agaricomycotina</taxon>
        <taxon>Agaricomycetes</taxon>
        <taxon>Agaricomycetidae</taxon>
        <taxon>Agaricales</taxon>
        <taxon>Agaricineae</taxon>
        <taxon>Strophariaceae</taxon>
        <taxon>Galerina</taxon>
    </lineage>
</organism>
<feature type="compositionally biased region" description="Polar residues" evidence="1">
    <location>
        <begin position="36"/>
        <end position="58"/>
    </location>
</feature>
<feature type="region of interest" description="Disordered" evidence="1">
    <location>
        <begin position="481"/>
        <end position="545"/>
    </location>
</feature>
<gene>
    <name evidence="2" type="ORF">GALMADRAFT_225768</name>
</gene>
<accession>A0A067TAM6</accession>
<feature type="compositionally biased region" description="Acidic residues" evidence="1">
    <location>
        <begin position="12"/>
        <end position="22"/>
    </location>
</feature>
<reference evidence="3" key="1">
    <citation type="journal article" date="2014" name="Proc. Natl. Acad. Sci. U.S.A.">
        <title>Extensive sampling of basidiomycete genomes demonstrates inadequacy of the white-rot/brown-rot paradigm for wood decay fungi.</title>
        <authorList>
            <person name="Riley R."/>
            <person name="Salamov A.A."/>
            <person name="Brown D.W."/>
            <person name="Nagy L.G."/>
            <person name="Floudas D."/>
            <person name="Held B.W."/>
            <person name="Levasseur A."/>
            <person name="Lombard V."/>
            <person name="Morin E."/>
            <person name="Otillar R."/>
            <person name="Lindquist E.A."/>
            <person name="Sun H."/>
            <person name="LaButti K.M."/>
            <person name="Schmutz J."/>
            <person name="Jabbour D."/>
            <person name="Luo H."/>
            <person name="Baker S.E."/>
            <person name="Pisabarro A.G."/>
            <person name="Walton J.D."/>
            <person name="Blanchette R.A."/>
            <person name="Henrissat B."/>
            <person name="Martin F."/>
            <person name="Cullen D."/>
            <person name="Hibbett D.S."/>
            <person name="Grigoriev I.V."/>
        </authorList>
    </citation>
    <scope>NUCLEOTIDE SEQUENCE [LARGE SCALE GENOMIC DNA]</scope>
    <source>
        <strain evidence="3">CBS 339.88</strain>
    </source>
</reference>
<proteinExistence type="predicted"/>
<dbReference type="Gene3D" id="3.30.40.10">
    <property type="entry name" value="Zinc/RING finger domain, C3HC4 (zinc finger)"/>
    <property type="match status" value="1"/>
</dbReference>
<dbReference type="InterPro" id="IPR013083">
    <property type="entry name" value="Znf_RING/FYVE/PHD"/>
</dbReference>
<dbReference type="AlphaFoldDB" id="A0A067TAM6"/>
<evidence type="ECO:0000313" key="2">
    <source>
        <dbReference type="EMBL" id="KDR76028.1"/>
    </source>
</evidence>
<keyword evidence="3" id="KW-1185">Reference proteome</keyword>
<dbReference type="OrthoDB" id="3241874at2759"/>
<protein>
    <recommendedName>
        <fullName evidence="4">Zinc finger PHD-type domain-containing protein</fullName>
    </recommendedName>
</protein>
<feature type="compositionally biased region" description="Acidic residues" evidence="1">
    <location>
        <begin position="520"/>
        <end position="539"/>
    </location>
</feature>
<feature type="region of interest" description="Disordered" evidence="1">
    <location>
        <begin position="1"/>
        <end position="62"/>
    </location>
</feature>
<feature type="region of interest" description="Disordered" evidence="1">
    <location>
        <begin position="557"/>
        <end position="579"/>
    </location>
</feature>
<evidence type="ECO:0008006" key="4">
    <source>
        <dbReference type="Google" id="ProtNLM"/>
    </source>
</evidence>
<dbReference type="InterPro" id="IPR011011">
    <property type="entry name" value="Znf_FYVE_PHD"/>
</dbReference>
<dbReference type="STRING" id="685588.A0A067TAM6"/>
<dbReference type="SUPFAM" id="SSF57903">
    <property type="entry name" value="FYVE/PHD zinc finger"/>
    <property type="match status" value="1"/>
</dbReference>
<dbReference type="Proteomes" id="UP000027222">
    <property type="component" value="Unassembled WGS sequence"/>
</dbReference>
<sequence>MMLKGTGTLFAGEEEETEEEYDLGSSTTTVPSGTSEQPATVTDGTNSQAIPAATLETSPDTDAELEPDFDDAAGVAEASNFSNKAPYDPWVVVDGKKVHKATVLRLYSNPLAASDSKDRLKRVRGYSQYNETVIGVPAVNASLGNPNEVDDVVCVQDPALTLVRCNKKVFLAVFQILGLRIDGKSVQSLTATHIHEPNVRINGQIMKLGILNNSHQPDSADWEWNGSFEAQSTFQSIEGHWVELVNPVIQQASRGRNTGQDTYVFRTAELRAIAALLQERIEGDFHRLAGVSQSPSFPYRSVEGYACFVCEKDSPDGDLSRESDTDACPYCRTPKVSLSALSGPVLVRHVSAHILCDVRLKDSESPCGFCLTPGTTCVIYLIRGSKGTTSIDMKNSRCLHLRKISLKAAATFTHASKCSNHPLACPLCPPKSPAVWKYNLRSHIVKSHPTADVELYKTYFDISPDEHTLMKGVFRTVPRVPKKSRDGAALPISDGHSTRMALRDDIVEPTQPATNRGDRDAEEESEDEEDGDEDEENDAPESQADEPRQLLEGLEQPTAALPEVTTPAEGGQTSRLRKRRVLEVEEDNLCADEGCETTIDEVDLLRCDAPGCGLTYHLTCQGLFERPSGGWFCDDECRKNASWRVGSRKRRRKE</sequence>
<evidence type="ECO:0000313" key="3">
    <source>
        <dbReference type="Proteomes" id="UP000027222"/>
    </source>
</evidence>
<evidence type="ECO:0000256" key="1">
    <source>
        <dbReference type="SAM" id="MobiDB-lite"/>
    </source>
</evidence>
<name>A0A067TAM6_GALM3</name>
<dbReference type="HOGENOM" id="CLU_419214_0_0_1"/>
<dbReference type="EMBL" id="KL142379">
    <property type="protein sequence ID" value="KDR76028.1"/>
    <property type="molecule type" value="Genomic_DNA"/>
</dbReference>